<accession>A0A8S5NUQ1</accession>
<reference evidence="1" key="1">
    <citation type="journal article" date="2021" name="Proc. Natl. Acad. Sci. U.S.A.">
        <title>A Catalog of Tens of Thousands of Viruses from Human Metagenomes Reveals Hidden Associations with Chronic Diseases.</title>
        <authorList>
            <person name="Tisza M.J."/>
            <person name="Buck C.B."/>
        </authorList>
    </citation>
    <scope>NUCLEOTIDE SEQUENCE</scope>
    <source>
        <strain evidence="1">CtybZ1</strain>
    </source>
</reference>
<proteinExistence type="predicted"/>
<name>A0A8S5NUQ1_9CAUD</name>
<sequence length="121" mass="13686">MLEKILNLILKITNKSVDTDTPILEYLISAETRRVLNIINCETLPTELEHVIVYRVVGAYLQTNIVALVGAENLDVPTQIKMGDTQVNFSGKGAEDRLKEMALTFVNYGEGELTCFRRLKW</sequence>
<protein>
    <submittedName>
        <fullName evidence="1">Tail connector protein</fullName>
    </submittedName>
</protein>
<organism evidence="1">
    <name type="scientific">Siphoviridae sp. ctybZ1</name>
    <dbReference type="NCBI Taxonomy" id="2825746"/>
    <lineage>
        <taxon>Viruses</taxon>
        <taxon>Duplodnaviria</taxon>
        <taxon>Heunggongvirae</taxon>
        <taxon>Uroviricota</taxon>
        <taxon>Caudoviricetes</taxon>
    </lineage>
</organism>
<evidence type="ECO:0000313" key="1">
    <source>
        <dbReference type="EMBL" id="DAD97954.1"/>
    </source>
</evidence>
<dbReference type="EMBL" id="BK015250">
    <property type="protein sequence ID" value="DAD97954.1"/>
    <property type="molecule type" value="Genomic_DNA"/>
</dbReference>